<dbReference type="SUPFAM" id="SSF56003">
    <property type="entry name" value="Molybdenum cofactor-binding domain"/>
    <property type="match status" value="1"/>
</dbReference>
<evidence type="ECO:0000256" key="1">
    <source>
        <dbReference type="ARBA" id="ARBA00022505"/>
    </source>
</evidence>
<dbReference type="SMART" id="SM01008">
    <property type="entry name" value="Ald_Xan_dh_C"/>
    <property type="match status" value="1"/>
</dbReference>
<dbReference type="NCBIfam" id="NF041018">
    <property type="entry name" value="glyceraldDH_alpha"/>
    <property type="match status" value="1"/>
</dbReference>
<dbReference type="RefSeq" id="WP_011279059.1">
    <property type="nucleotide sequence ID" value="NZ_BHWZ01000006.1"/>
</dbReference>
<dbReference type="EMBL" id="CP013694">
    <property type="protein sequence ID" value="ALU29668.1"/>
    <property type="molecule type" value="Genomic_DNA"/>
</dbReference>
<dbReference type="PaxDb" id="1435377-SUSAZ_10665"/>
<dbReference type="Proteomes" id="UP000065473">
    <property type="component" value="Chromosome"/>
</dbReference>
<protein>
    <submittedName>
        <fullName evidence="4">Aldehyde oxidase</fullName>
    </submittedName>
</protein>
<dbReference type="Pfam" id="PF20256">
    <property type="entry name" value="MoCoBD_2"/>
    <property type="match status" value="1"/>
</dbReference>
<evidence type="ECO:0000313" key="5">
    <source>
        <dbReference type="EMBL" id="ALU32403.1"/>
    </source>
</evidence>
<dbReference type="GeneID" id="14552784"/>
<dbReference type="Pfam" id="PF01315">
    <property type="entry name" value="Ald_Xan_dh_C"/>
    <property type="match status" value="1"/>
</dbReference>
<dbReference type="SUPFAM" id="SSF54665">
    <property type="entry name" value="CO dehydrogenase molybdoprotein N-domain-like"/>
    <property type="match status" value="1"/>
</dbReference>
<dbReference type="OrthoDB" id="57164at2157"/>
<dbReference type="STRING" id="1435377.SUSAZ_10665"/>
<gene>
    <name evidence="4" type="ORF">ATY89_06750</name>
    <name evidence="5" type="ORF">ATZ20_09770</name>
</gene>
<dbReference type="SMR" id="A0A0U2VXA4"/>
<dbReference type="GO" id="GO:0016491">
    <property type="term" value="F:oxidoreductase activity"/>
    <property type="evidence" value="ECO:0007669"/>
    <property type="project" value="UniProtKB-KW"/>
</dbReference>
<dbReference type="GO" id="GO:0005506">
    <property type="term" value="F:iron ion binding"/>
    <property type="evidence" value="ECO:0007669"/>
    <property type="project" value="InterPro"/>
</dbReference>
<reference evidence="6 7" key="1">
    <citation type="submission" date="2015-12" db="EMBL/GenBank/DDBJ databases">
        <title>A stable core within a dynamic pangenome in Sulfolobus acidocaldarius.</title>
        <authorList>
            <person name="Anderson R."/>
            <person name="Kouris A."/>
            <person name="Seward C."/>
            <person name="Campbell K."/>
            <person name="Whitaker R."/>
        </authorList>
    </citation>
    <scope>NUCLEOTIDE SEQUENCE [LARGE SCALE GENOMIC DNA]</scope>
    <source>
        <strain evidence="4 7">GG12-C01-09</strain>
        <strain evidence="5 6">NG05B_CO5_07</strain>
    </source>
</reference>
<dbReference type="Proteomes" id="UP000060043">
    <property type="component" value="Chromosome"/>
</dbReference>
<proteinExistence type="predicted"/>
<dbReference type="PANTHER" id="PTHR11908">
    <property type="entry name" value="XANTHINE DEHYDROGENASE"/>
    <property type="match status" value="1"/>
</dbReference>
<keyword evidence="1" id="KW-0500">Molybdenum</keyword>
<sequence length="748" mass="82572">MTYTGKSIKRLNDDKFITGRSNYIDDIKIPSLYAGFVRSPYPHAIIKRIDATDALKVNGIVAVFSGKDINPMLKGGVGVLSAYVNPSLFRFKERKAFPEDNKVKYVGEPVAIVIGQDKYAVRDAIDRVNVEYEQLKPVIKMEDAEKDEVIVHDELKTNVSYKIPFKAGDIEKAFSQADKVVKVEAINERLIPNPMEPRGILSVYDGNSLSVWYSTQVPHFARSEFARIFGIPETKIRVAMPDVGGAFGSKVHIMAEELAVIASSILLRRPVRWTATRSEEMLASEARSNVFTGEVAVKKDGTVLGIKGKLLLDLGAYLTLTAGIQPTIIPVMIPGPYKVRDLEIESTAVYTTTPPITMYRGASRPEATYIIERIMSTVADELGLDDVTIRERNLIDQLPYTNPFGLRYDTGDYIRVFKDGVAKLEYNELRKWAQQERSKGHRVGVGLAFYLEICSFGPWEYGEIKVDNKGNVLVITGTTPHGQGTETAIAQIVADALQIPIEKIRVVWGDTDIVEGSFGTYGSRSLTIGGSAALKVAERVLDKMKRAAASYFNADVQEIRYENEEFSVKNDPSKKASWDEIASLATTKEPIVEKIYYENDVTFPYGVHVAVVEVDDLGMARVVEYRAYDDIGKVINPALAEAQIHGGGVQGVGQALYEKAIINENGQLSVTYADYYVPTAVEAPRFISYFADKSHPSNYPTGTKGVGEAALIVGPAAIIRAIEDAVGARFTKTPTPPEEIYKAIMSKK</sequence>
<feature type="domain" description="Aldehyde oxidase/xanthine dehydrogenase a/b hammerhead" evidence="3">
    <location>
        <begin position="18"/>
        <end position="136"/>
    </location>
</feature>
<dbReference type="InterPro" id="IPR046867">
    <property type="entry name" value="AldOxase/xan_DH_MoCoBD2"/>
</dbReference>
<dbReference type="InterPro" id="IPR016208">
    <property type="entry name" value="Ald_Oxase/xanthine_DH-like"/>
</dbReference>
<keyword evidence="2" id="KW-0560">Oxidoreductase</keyword>
<evidence type="ECO:0000313" key="6">
    <source>
        <dbReference type="Proteomes" id="UP000060043"/>
    </source>
</evidence>
<name>A0A0U2VXA4_9CREN</name>
<dbReference type="EMBL" id="CP013695">
    <property type="protein sequence ID" value="ALU32403.1"/>
    <property type="molecule type" value="Genomic_DNA"/>
</dbReference>
<dbReference type="OMA" id="THYYQTV"/>
<dbReference type="InterPro" id="IPR008274">
    <property type="entry name" value="AldOxase/xan_DH_MoCoBD1"/>
</dbReference>
<evidence type="ECO:0000256" key="2">
    <source>
        <dbReference type="ARBA" id="ARBA00023002"/>
    </source>
</evidence>
<dbReference type="InterPro" id="IPR036856">
    <property type="entry name" value="Ald_Oxase/Xan_DH_a/b_sf"/>
</dbReference>
<accession>A0A0U2VXA4</accession>
<evidence type="ECO:0000313" key="4">
    <source>
        <dbReference type="EMBL" id="ALU29668.1"/>
    </source>
</evidence>
<dbReference type="InterPro" id="IPR000674">
    <property type="entry name" value="Ald_Oxase/Xan_DH_a/b"/>
</dbReference>
<dbReference type="PANTHER" id="PTHR11908:SF132">
    <property type="entry name" value="ALDEHYDE OXIDASE 1-RELATED"/>
    <property type="match status" value="1"/>
</dbReference>
<dbReference type="AlphaFoldDB" id="A0A0U2VXA4"/>
<dbReference type="InterPro" id="IPR053554">
    <property type="entry name" value="Glyceraldehyde_dh-related"/>
</dbReference>
<dbReference type="Gene3D" id="3.90.1170.50">
    <property type="entry name" value="Aldehyde oxidase/xanthine dehydrogenase, a/b hammerhead"/>
    <property type="match status" value="1"/>
</dbReference>
<dbReference type="Pfam" id="PF02738">
    <property type="entry name" value="MoCoBD_1"/>
    <property type="match status" value="1"/>
</dbReference>
<dbReference type="Gene3D" id="3.30.365.10">
    <property type="entry name" value="Aldehyde oxidase/xanthine dehydrogenase, molybdopterin binding domain"/>
    <property type="match status" value="4"/>
</dbReference>
<dbReference type="FunFam" id="3.90.1170.50:FF:000010">
    <property type="entry name" value="Carbon monoxide dehydrogenase large chain"/>
    <property type="match status" value="1"/>
</dbReference>
<dbReference type="InterPro" id="IPR037165">
    <property type="entry name" value="AldOxase/xan_DH_Mopterin-bd_sf"/>
</dbReference>
<evidence type="ECO:0000259" key="3">
    <source>
        <dbReference type="SMART" id="SM01008"/>
    </source>
</evidence>
<organism evidence="4 7">
    <name type="scientific">Sulfolobus acidocaldarius</name>
    <dbReference type="NCBI Taxonomy" id="2285"/>
    <lineage>
        <taxon>Archaea</taxon>
        <taxon>Thermoproteota</taxon>
        <taxon>Thermoprotei</taxon>
        <taxon>Sulfolobales</taxon>
        <taxon>Sulfolobaceae</taxon>
        <taxon>Sulfolobus</taxon>
    </lineage>
</organism>
<evidence type="ECO:0000313" key="7">
    <source>
        <dbReference type="Proteomes" id="UP000065473"/>
    </source>
</evidence>